<comment type="caution">
    <text evidence="3">The sequence shown here is derived from an EMBL/GenBank/DDBJ whole genome shotgun (WGS) entry which is preliminary data.</text>
</comment>
<dbReference type="PANTHER" id="PTHR46211:SF8">
    <property type="entry name" value="PHOSPHODIESTERASE"/>
    <property type="match status" value="1"/>
</dbReference>
<dbReference type="PROSITE" id="PS51704">
    <property type="entry name" value="GP_PDE"/>
    <property type="match status" value="1"/>
</dbReference>
<gene>
    <name evidence="3" type="ORF">NE695_01060</name>
</gene>
<sequence length="630" mass="69799">MPVNKSVLCRTLLVWKRVVPALLLFEICYRLLSAFVFQPVFSLLADYTLGNSGIELAFNERIVGAFASPLGLLGSILLGLLAMLSIYYEFSVLFLKASCALDNEQGPSLPTILKLAVPTLRSLKSWSSAGFAIYALGLLPLVDLGLSSALLPSLRIPNFITGELSKTVPGQAAVAVFYTIAVFLFLFLLFTLPHMCLGAERFSRAFRHSWSDLKKSGWKAKGLCAAYFFLWSFLFHWPGVIPSRFVGITRAGLPELITNLLDGKLLSSLPAFLLSELLRIVLSLFLISLLTVLYHQLGGSCTLNTSALPAISEKLDRTRHAVGSVWHKVTNWFKGVWKTFSKRPFFQKHKKLLTAAAVFLGISFIAGVFAAPPVLHAPIAIGHRGSLEGVENTLESVQGAIDAGADYAEIDILLSKDSIPMVIHDTNLSRLTGDSRNVYELTAAELKELTLSQNGRKGQISTLQEMLAYCRGKINLLIELKTHGHETVDIALQVAEAVEDSDAESFCMFMSLDYNLVEALRELRPGFTIGYCVYGSITDVDTSSLLQNGVDFLTIEENMVSPRLVNRCLHAGLPVYVWTVDDYDNMNLYLKENVSGLISDYPDVAKLAVQDYWGDTASDYYRWQKEWIEY</sequence>
<feature type="transmembrane region" description="Helical" evidence="1">
    <location>
        <begin position="21"/>
        <end position="45"/>
    </location>
</feature>
<organism evidence="3 4">
    <name type="scientific">Neglectibacter timonensis</name>
    <dbReference type="NCBI Taxonomy" id="1776382"/>
    <lineage>
        <taxon>Bacteria</taxon>
        <taxon>Bacillati</taxon>
        <taxon>Bacillota</taxon>
        <taxon>Clostridia</taxon>
        <taxon>Eubacteriales</taxon>
        <taxon>Oscillospiraceae</taxon>
        <taxon>Neglectibacter</taxon>
    </lineage>
</organism>
<feature type="transmembrane region" description="Helical" evidence="1">
    <location>
        <begin position="352"/>
        <end position="371"/>
    </location>
</feature>
<dbReference type="Pfam" id="PF10110">
    <property type="entry name" value="GPDPase_memb"/>
    <property type="match status" value="1"/>
</dbReference>
<feature type="transmembrane region" description="Helical" evidence="1">
    <location>
        <begin position="218"/>
        <end position="237"/>
    </location>
</feature>
<evidence type="ECO:0000313" key="4">
    <source>
        <dbReference type="Proteomes" id="UP001524473"/>
    </source>
</evidence>
<evidence type="ECO:0000313" key="3">
    <source>
        <dbReference type="EMBL" id="MCQ4838501.1"/>
    </source>
</evidence>
<dbReference type="SUPFAM" id="SSF51695">
    <property type="entry name" value="PLC-like phosphodiesterases"/>
    <property type="match status" value="1"/>
</dbReference>
<keyword evidence="1" id="KW-1133">Transmembrane helix</keyword>
<name>A0ABT1RV29_9FIRM</name>
<dbReference type="InterPro" id="IPR017946">
    <property type="entry name" value="PLC-like_Pdiesterase_TIM-brl"/>
</dbReference>
<dbReference type="Gene3D" id="3.20.20.190">
    <property type="entry name" value="Phosphatidylinositol (PI) phosphodiesterase"/>
    <property type="match status" value="1"/>
</dbReference>
<dbReference type="CDD" id="cd08579">
    <property type="entry name" value="GDPD_memb_like"/>
    <property type="match status" value="1"/>
</dbReference>
<keyword evidence="1" id="KW-0812">Transmembrane</keyword>
<proteinExistence type="predicted"/>
<dbReference type="Proteomes" id="UP001524473">
    <property type="component" value="Unassembled WGS sequence"/>
</dbReference>
<feature type="transmembrane region" description="Helical" evidence="1">
    <location>
        <begin position="131"/>
        <end position="152"/>
    </location>
</feature>
<evidence type="ECO:0000256" key="1">
    <source>
        <dbReference type="SAM" id="Phobius"/>
    </source>
</evidence>
<dbReference type="InterPro" id="IPR018476">
    <property type="entry name" value="GlyceroP-diester-Pdiesterase_M"/>
</dbReference>
<feature type="transmembrane region" description="Helical" evidence="1">
    <location>
        <begin position="271"/>
        <end position="294"/>
    </location>
</feature>
<feature type="transmembrane region" description="Helical" evidence="1">
    <location>
        <begin position="65"/>
        <end position="88"/>
    </location>
</feature>
<keyword evidence="4" id="KW-1185">Reference proteome</keyword>
<evidence type="ECO:0000259" key="2">
    <source>
        <dbReference type="PROSITE" id="PS51704"/>
    </source>
</evidence>
<dbReference type="InterPro" id="IPR030395">
    <property type="entry name" value="GP_PDE_dom"/>
</dbReference>
<feature type="domain" description="GP-PDE" evidence="2">
    <location>
        <begin position="378"/>
        <end position="609"/>
    </location>
</feature>
<protein>
    <submittedName>
        <fullName evidence="3">Glycerophosphodiester phosphodiesterase</fullName>
    </submittedName>
</protein>
<dbReference type="Pfam" id="PF03009">
    <property type="entry name" value="GDPD"/>
    <property type="match status" value="1"/>
</dbReference>
<dbReference type="RefSeq" id="WP_256191461.1">
    <property type="nucleotide sequence ID" value="NZ_CATZHN010000017.1"/>
</dbReference>
<reference evidence="3 4" key="1">
    <citation type="submission" date="2022-06" db="EMBL/GenBank/DDBJ databases">
        <title>Isolation of gut microbiota from human fecal samples.</title>
        <authorList>
            <person name="Pamer E.G."/>
            <person name="Barat B."/>
            <person name="Waligurski E."/>
            <person name="Medina S."/>
            <person name="Paddock L."/>
            <person name="Mostad J."/>
        </authorList>
    </citation>
    <scope>NUCLEOTIDE SEQUENCE [LARGE SCALE GENOMIC DNA]</scope>
    <source>
        <strain evidence="3 4">DFI.9.73</strain>
    </source>
</reference>
<accession>A0ABT1RV29</accession>
<dbReference type="EMBL" id="JANFZH010000002">
    <property type="protein sequence ID" value="MCQ4838501.1"/>
    <property type="molecule type" value="Genomic_DNA"/>
</dbReference>
<keyword evidence="1" id="KW-0472">Membrane</keyword>
<feature type="transmembrane region" description="Helical" evidence="1">
    <location>
        <begin position="172"/>
        <end position="197"/>
    </location>
</feature>
<dbReference type="PANTHER" id="PTHR46211">
    <property type="entry name" value="GLYCEROPHOSPHORYL DIESTER PHOSPHODIESTERASE"/>
    <property type="match status" value="1"/>
</dbReference>